<gene>
    <name evidence="2" type="ORF">AKJ48_02930</name>
</gene>
<feature type="domain" description="WYL" evidence="1">
    <location>
        <begin position="16"/>
        <end position="80"/>
    </location>
</feature>
<accession>A0A133VD25</accession>
<dbReference type="InterPro" id="IPR026881">
    <property type="entry name" value="WYL_dom"/>
</dbReference>
<proteinExistence type="predicted"/>
<name>A0A133VD25_9EURY</name>
<reference evidence="2 3" key="1">
    <citation type="journal article" date="2016" name="Sci. Rep.">
        <title>Metabolic traits of an uncultured archaeal lineage -MSBL1- from brine pools of the Red Sea.</title>
        <authorList>
            <person name="Mwirichia R."/>
            <person name="Alam I."/>
            <person name="Rashid M."/>
            <person name="Vinu M."/>
            <person name="Ba-Alawi W."/>
            <person name="Anthony Kamau A."/>
            <person name="Kamanda Ngugi D."/>
            <person name="Goker M."/>
            <person name="Klenk H.P."/>
            <person name="Bajic V."/>
            <person name="Stingl U."/>
        </authorList>
    </citation>
    <scope>NUCLEOTIDE SEQUENCE [LARGE SCALE GENOMIC DNA]</scope>
    <source>
        <strain evidence="2">SCGC-AAA261O19</strain>
    </source>
</reference>
<evidence type="ECO:0000313" key="3">
    <source>
        <dbReference type="Proteomes" id="UP000070076"/>
    </source>
</evidence>
<protein>
    <recommendedName>
        <fullName evidence="1">WYL domain-containing protein</fullName>
    </recommendedName>
</protein>
<organism evidence="2 3">
    <name type="scientific">candidate division MSBL1 archaeon SCGC-AAA261O19</name>
    <dbReference type="NCBI Taxonomy" id="1698277"/>
    <lineage>
        <taxon>Archaea</taxon>
        <taxon>Methanobacteriati</taxon>
        <taxon>Methanobacteriota</taxon>
        <taxon>candidate division MSBL1</taxon>
    </lineage>
</organism>
<comment type="caution">
    <text evidence="2">The sequence shown here is derived from an EMBL/GenBank/DDBJ whole genome shotgun (WGS) entry which is preliminary data.</text>
</comment>
<keyword evidence="3" id="KW-1185">Reference proteome</keyword>
<evidence type="ECO:0000259" key="1">
    <source>
        <dbReference type="Pfam" id="PF13280"/>
    </source>
</evidence>
<dbReference type="PROSITE" id="PS52050">
    <property type="entry name" value="WYL"/>
    <property type="match status" value="1"/>
</dbReference>
<evidence type="ECO:0000313" key="2">
    <source>
        <dbReference type="EMBL" id="KXB04340.1"/>
    </source>
</evidence>
<dbReference type="EMBL" id="LHYB01000038">
    <property type="protein sequence ID" value="KXB04340.1"/>
    <property type="molecule type" value="Genomic_DNA"/>
</dbReference>
<sequence>MRRKGPRRDNVDPKEVVLNAYRNGELVTIIYKDRNGTRTSRMIEPLEIVTNPYSGVRWIKSFCHLRQEERTFLLERVVDAIPADIELSVISKESL</sequence>
<dbReference type="Pfam" id="PF13280">
    <property type="entry name" value="WYL"/>
    <property type="match status" value="1"/>
</dbReference>
<dbReference type="Proteomes" id="UP000070076">
    <property type="component" value="Unassembled WGS sequence"/>
</dbReference>
<dbReference type="AlphaFoldDB" id="A0A133VD25"/>